<dbReference type="EMBL" id="JACIFD010000009">
    <property type="protein sequence ID" value="MBB4071760.1"/>
    <property type="molecule type" value="Genomic_DNA"/>
</dbReference>
<proteinExistence type="predicted"/>
<keyword evidence="1" id="KW-0812">Transmembrane</keyword>
<dbReference type="RefSeq" id="WP_183304755.1">
    <property type="nucleotide sequence ID" value="NZ_JACIFD010000009.1"/>
</dbReference>
<feature type="transmembrane region" description="Helical" evidence="1">
    <location>
        <begin position="155"/>
        <end position="174"/>
    </location>
</feature>
<keyword evidence="1" id="KW-0472">Membrane</keyword>
<gene>
    <name evidence="2" type="ORF">F5897_001074</name>
</gene>
<feature type="transmembrane region" description="Helical" evidence="1">
    <location>
        <begin position="279"/>
        <end position="304"/>
    </location>
</feature>
<organism evidence="2 3">
    <name type="scientific">Canibacter oris</name>
    <dbReference type="NCBI Taxonomy" id="1365628"/>
    <lineage>
        <taxon>Bacteria</taxon>
        <taxon>Bacillati</taxon>
        <taxon>Actinomycetota</taxon>
        <taxon>Actinomycetes</taxon>
        <taxon>Micrococcales</taxon>
        <taxon>Microbacteriaceae</taxon>
        <taxon>Canibacter</taxon>
    </lineage>
</organism>
<dbReference type="AlphaFoldDB" id="A0A840DGA9"/>
<evidence type="ECO:0000256" key="1">
    <source>
        <dbReference type="SAM" id="Phobius"/>
    </source>
</evidence>
<feature type="transmembrane region" description="Helical" evidence="1">
    <location>
        <begin position="117"/>
        <end position="143"/>
    </location>
</feature>
<name>A0A840DGA9_9MICO</name>
<comment type="caution">
    <text evidence="2">The sequence shown here is derived from an EMBL/GenBank/DDBJ whole genome shotgun (WGS) entry which is preliminary data.</text>
</comment>
<evidence type="ECO:0000313" key="2">
    <source>
        <dbReference type="EMBL" id="MBB4071760.1"/>
    </source>
</evidence>
<accession>A0A840DGA9</accession>
<reference evidence="2" key="1">
    <citation type="submission" date="2020-08" db="EMBL/GenBank/DDBJ databases">
        <title>Sequencing the genomes of 1000 actinobacteria strains.</title>
        <authorList>
            <person name="Klenk H.-P."/>
        </authorList>
    </citation>
    <scope>NUCLEOTIDE SEQUENCE [LARGE SCALE GENOMIC DNA]</scope>
    <source>
        <strain evidence="2">DSM 27064</strain>
    </source>
</reference>
<dbReference type="PANTHER" id="PTHR35007">
    <property type="entry name" value="INTEGRAL MEMBRANE PROTEIN-RELATED"/>
    <property type="match status" value="1"/>
</dbReference>
<keyword evidence="3" id="KW-1185">Reference proteome</keyword>
<evidence type="ECO:0000313" key="3">
    <source>
        <dbReference type="Proteomes" id="UP000571183"/>
    </source>
</evidence>
<dbReference type="PANTHER" id="PTHR35007:SF4">
    <property type="entry name" value="CONSERVED TRANSMEMBRANE PROTEIN-RELATED"/>
    <property type="match status" value="1"/>
</dbReference>
<sequence length="307" mass="32780">MTKQQRLEHELERVRQRLSRQAVLLRSGLGAARIEPLLQAEGLGRVIHNDINCSCDSSSVSCATCVQQVATPERQIWATVQAMQAVAQYAGAPLAWGCDSLATALNELLLLRKRRRVLLAGPKTSVTMIALLPLLAIGLGHLIGFNPTAVLLGQLGPLFLITGGFFLVIGTLWIRKLVAAAESAEQLIGFECELLVLALRGGLPLQRAARLVADEISNARCQWLSTDELAAKGDAGQATQLLATTGAGMTQLLLETAARKRRIAAESLEASAEKLGTRVLLPLGICILPAFVILGVIPVVISMFTGL</sequence>
<dbReference type="Proteomes" id="UP000571183">
    <property type="component" value="Unassembled WGS sequence"/>
</dbReference>
<protein>
    <submittedName>
        <fullName evidence="2">Tight adherence protein B</fullName>
    </submittedName>
</protein>
<keyword evidence="1" id="KW-1133">Transmembrane helix</keyword>